<name>A0A6S7EK10_9BURK</name>
<feature type="domain" description="TM2" evidence="6">
    <location>
        <begin position="14"/>
        <end position="57"/>
    </location>
</feature>
<protein>
    <recommendedName>
        <fullName evidence="6">TM2 domain-containing protein</fullName>
    </recommendedName>
</protein>
<gene>
    <name evidence="7" type="ORF">LMG26788_05042</name>
</gene>
<keyword evidence="4 5" id="KW-0472">Membrane</keyword>
<evidence type="ECO:0000313" key="8">
    <source>
        <dbReference type="Proteomes" id="UP000494203"/>
    </source>
</evidence>
<reference evidence="7 8" key="1">
    <citation type="submission" date="2020-04" db="EMBL/GenBank/DDBJ databases">
        <authorList>
            <person name="De Canck E."/>
        </authorList>
    </citation>
    <scope>NUCLEOTIDE SEQUENCE [LARGE SCALE GENOMIC DNA]</scope>
    <source>
        <strain evidence="7 8">LMG 26788</strain>
    </source>
</reference>
<proteinExistence type="predicted"/>
<evidence type="ECO:0000256" key="1">
    <source>
        <dbReference type="ARBA" id="ARBA00004141"/>
    </source>
</evidence>
<sequence length="107" mass="11460">MNNPAMRAMMYDANRKSVGVAYLLWFFLGGLGGHRFYTGKTGTAVAMLALTILGILLAALGVGLVLLLVAAVWEIIDAFLIPGWIRNANMLLATTLCAANTPPLQPR</sequence>
<keyword evidence="3 5" id="KW-1133">Transmembrane helix</keyword>
<dbReference type="EMBL" id="CADIKZ010000020">
    <property type="protein sequence ID" value="CAB3915626.1"/>
    <property type="molecule type" value="Genomic_DNA"/>
</dbReference>
<evidence type="ECO:0000256" key="4">
    <source>
        <dbReference type="ARBA" id="ARBA00023136"/>
    </source>
</evidence>
<dbReference type="PANTHER" id="PTHR21016">
    <property type="entry name" value="BETA-AMYLOID BINDING PROTEIN-RELATED"/>
    <property type="match status" value="1"/>
</dbReference>
<evidence type="ECO:0000256" key="5">
    <source>
        <dbReference type="SAM" id="Phobius"/>
    </source>
</evidence>
<dbReference type="Proteomes" id="UP000494203">
    <property type="component" value="Unassembled WGS sequence"/>
</dbReference>
<dbReference type="InterPro" id="IPR050932">
    <property type="entry name" value="TM2D1-3-like"/>
</dbReference>
<dbReference type="AlphaFoldDB" id="A0A6S7EK10"/>
<keyword evidence="8" id="KW-1185">Reference proteome</keyword>
<evidence type="ECO:0000259" key="6">
    <source>
        <dbReference type="Pfam" id="PF05154"/>
    </source>
</evidence>
<organism evidence="7 8">
    <name type="scientific">Achromobacter pulmonis</name>
    <dbReference type="NCBI Taxonomy" id="1389932"/>
    <lineage>
        <taxon>Bacteria</taxon>
        <taxon>Pseudomonadati</taxon>
        <taxon>Pseudomonadota</taxon>
        <taxon>Betaproteobacteria</taxon>
        <taxon>Burkholderiales</taxon>
        <taxon>Alcaligenaceae</taxon>
        <taxon>Achromobacter</taxon>
    </lineage>
</organism>
<accession>A0A6S7EK10</accession>
<keyword evidence="2 5" id="KW-0812">Transmembrane</keyword>
<evidence type="ECO:0000256" key="3">
    <source>
        <dbReference type="ARBA" id="ARBA00022989"/>
    </source>
</evidence>
<dbReference type="RefSeq" id="WP_175134208.1">
    <property type="nucleotide sequence ID" value="NZ_CADIJV010000020.1"/>
</dbReference>
<feature type="transmembrane region" description="Helical" evidence="5">
    <location>
        <begin position="43"/>
        <end position="76"/>
    </location>
</feature>
<dbReference type="GO" id="GO:0016020">
    <property type="term" value="C:membrane"/>
    <property type="evidence" value="ECO:0007669"/>
    <property type="project" value="UniProtKB-SubCell"/>
</dbReference>
<dbReference type="PANTHER" id="PTHR21016:SF25">
    <property type="entry name" value="TM2 DOMAIN-CONTAINING PROTEIN DDB_G0277895-RELATED"/>
    <property type="match status" value="1"/>
</dbReference>
<comment type="subcellular location">
    <subcellularLocation>
        <location evidence="1">Membrane</location>
        <topology evidence="1">Multi-pass membrane protein</topology>
    </subcellularLocation>
</comment>
<evidence type="ECO:0000313" key="7">
    <source>
        <dbReference type="EMBL" id="CAB3915626.1"/>
    </source>
</evidence>
<evidence type="ECO:0000256" key="2">
    <source>
        <dbReference type="ARBA" id="ARBA00022692"/>
    </source>
</evidence>
<dbReference type="InterPro" id="IPR007829">
    <property type="entry name" value="TM2"/>
</dbReference>
<dbReference type="Pfam" id="PF05154">
    <property type="entry name" value="TM2"/>
    <property type="match status" value="1"/>
</dbReference>